<feature type="non-terminal residue" evidence="1">
    <location>
        <position position="1"/>
    </location>
</feature>
<sequence>KENKLLYWAYYIMSALNHFSLKLKRKVIKKLSNN</sequence>
<evidence type="ECO:0000313" key="1">
    <source>
        <dbReference type="EMBL" id="KKP37081.1"/>
    </source>
</evidence>
<organism evidence="1 2">
    <name type="scientific">Candidatus Roizmanbacteria bacterium GW2011_GWA2_32_13</name>
    <dbReference type="NCBI Taxonomy" id="1618475"/>
    <lineage>
        <taxon>Bacteria</taxon>
        <taxon>Candidatus Roizmaniibacteriota</taxon>
    </lineage>
</organism>
<name>A0A0F9ZE80_9BACT</name>
<protein>
    <submittedName>
        <fullName evidence="1">Uncharacterized protein</fullName>
    </submittedName>
</protein>
<comment type="caution">
    <text evidence="1">The sequence shown here is derived from an EMBL/GenBank/DDBJ whole genome shotgun (WGS) entry which is preliminary data.</text>
</comment>
<evidence type="ECO:0000313" key="2">
    <source>
        <dbReference type="Proteomes" id="UP000034349"/>
    </source>
</evidence>
<dbReference type="Proteomes" id="UP000034349">
    <property type="component" value="Unassembled WGS sequence"/>
</dbReference>
<dbReference type="AlphaFoldDB" id="A0A0F9ZE80"/>
<proteinExistence type="predicted"/>
<gene>
    <name evidence="1" type="ORF">UR23_C0008G0014</name>
</gene>
<dbReference type="EMBL" id="LBOK01000008">
    <property type="protein sequence ID" value="KKP37081.1"/>
    <property type="molecule type" value="Genomic_DNA"/>
</dbReference>
<reference evidence="1 2" key="1">
    <citation type="journal article" date="2015" name="Nature">
        <title>rRNA introns, odd ribosomes, and small enigmatic genomes across a large radiation of phyla.</title>
        <authorList>
            <person name="Brown C.T."/>
            <person name="Hug L.A."/>
            <person name="Thomas B.C."/>
            <person name="Sharon I."/>
            <person name="Castelle C.J."/>
            <person name="Singh A."/>
            <person name="Wilkins M.J."/>
            <person name="Williams K.H."/>
            <person name="Banfield J.F."/>
        </authorList>
    </citation>
    <scope>NUCLEOTIDE SEQUENCE [LARGE SCALE GENOMIC DNA]</scope>
</reference>
<accession>A0A0F9ZE80</accession>